<feature type="region of interest" description="Disordered" evidence="3">
    <location>
        <begin position="1"/>
        <end position="23"/>
    </location>
</feature>
<feature type="repeat" description="RCC1" evidence="2">
    <location>
        <begin position="521"/>
        <end position="594"/>
    </location>
</feature>
<keyword evidence="6" id="KW-1185">Reference proteome</keyword>
<dbReference type="InterPro" id="IPR009091">
    <property type="entry name" value="RCC1/BLIP-II"/>
</dbReference>
<feature type="compositionally biased region" description="Basic and acidic residues" evidence="3">
    <location>
        <begin position="794"/>
        <end position="806"/>
    </location>
</feature>
<dbReference type="InterPro" id="IPR000408">
    <property type="entry name" value="Reg_chr_condens"/>
</dbReference>
<dbReference type="InterPro" id="IPR058923">
    <property type="entry name" value="RCC1-like_dom"/>
</dbReference>
<dbReference type="Gene3D" id="2.60.120.920">
    <property type="match status" value="2"/>
</dbReference>
<comment type="caution">
    <text evidence="5">The sequence shown here is derived from an EMBL/GenBank/DDBJ whole genome shotgun (WGS) entry which is preliminary data.</text>
</comment>
<feature type="repeat" description="RCC1" evidence="2">
    <location>
        <begin position="395"/>
        <end position="467"/>
    </location>
</feature>
<feature type="region of interest" description="Disordered" evidence="3">
    <location>
        <begin position="247"/>
        <end position="266"/>
    </location>
</feature>
<feature type="region of interest" description="Disordered" evidence="3">
    <location>
        <begin position="867"/>
        <end position="913"/>
    </location>
</feature>
<keyword evidence="1" id="KW-0677">Repeat</keyword>
<dbReference type="PANTHER" id="PTHR22872">
    <property type="entry name" value="BTK-BINDING PROTEIN-RELATED"/>
    <property type="match status" value="1"/>
</dbReference>
<dbReference type="Pfam" id="PF00415">
    <property type="entry name" value="RCC1"/>
    <property type="match status" value="1"/>
</dbReference>
<dbReference type="PROSITE" id="PS00626">
    <property type="entry name" value="RCC1_2"/>
    <property type="match status" value="2"/>
</dbReference>
<proteinExistence type="predicted"/>
<dbReference type="EMBL" id="BEYU01000047">
    <property type="protein sequence ID" value="GBG28712.1"/>
    <property type="molecule type" value="Genomic_DNA"/>
</dbReference>
<feature type="repeat" description="RCC1" evidence="2">
    <location>
        <begin position="468"/>
        <end position="520"/>
    </location>
</feature>
<feature type="compositionally biased region" description="Basic and acidic residues" evidence="3">
    <location>
        <begin position="873"/>
        <end position="913"/>
    </location>
</feature>
<feature type="region of interest" description="Disordered" evidence="3">
    <location>
        <begin position="2611"/>
        <end position="2635"/>
    </location>
</feature>
<feature type="compositionally biased region" description="Polar residues" evidence="3">
    <location>
        <begin position="2615"/>
        <end position="2635"/>
    </location>
</feature>
<dbReference type="InterPro" id="IPR051625">
    <property type="entry name" value="Signaling_Regulatory_Domain"/>
</dbReference>
<feature type="region of interest" description="Disordered" evidence="3">
    <location>
        <begin position="629"/>
        <end position="651"/>
    </location>
</feature>
<sequence length="3774" mass="409279">MSTAHRNAAQAQEAAVPLRARPVTGTENTNELDQICEELAVLEVSKRFRGNNDLVESFLHATRCALFRPATSLAQEFDLFSLPDIMEIGSPKSILGPDFSEDLLQHTRALRSSSDDNAELPMNVRLGVEMFLRMIAALDLANNRPALFALLHKLPGILSDLPALALTDSGPVAREVHIDSQMRAAHLADDDHSMDNFQKRKAKIARELERRKRMSAAMIADAGIPTAVAAVLEDAYLGVIAMPQQYNKQTKQPRRPSSAQRPPVEVTSGELLSTWLGLSIKRGSLSGLATVIRILFQHASALEGPKRSLGLSRHETNESAQDDVEERKAAEMSSSVIGVADAGDREQDPQAVFGLLSQAASEDLDAEPFLRELAEASLTNVLRAFQPPEKGDVGGTLFTFGKGDHGKLGHGKCTEVDPSPQPHLHEHCPDGYCTENIKMPRMIIDLENATICKVASLSTHSVALSDEGVLYTWGNGDKNRLGHGTTAKEYYPRIVNSLLTRPPVVDIACGLGHTLALLENGHLYSWGNGGNGRLGLGDTDDRALACLVTKFITDPLDDKYLQEPVKQSAFEMPKGVRLVGLHCGASHSMAIAEDGRCFTWGKNNQGQCGHGDVADKLHPQLVDAFTKSAHNERDKTQEEEEEEEAKAADQDNSIRAMAGGWEHTLALTRDGRLFSFGSGYKDSRRTGLPPVLGHGGTERELRPRQIMALQSETIKYCTCGWDHSMAITDRGHVYTWGAGTNGKLGHGDEESHTLPRRIDSLVDANVRIVQVEAGCEHSVAVSDEGYLYTWGHGDSGRLGHESNRTEKRPKRVQSLVERGLPVLSIAVGDKYNLILTQSEAAKAAAESAAAAAAAAAAASAASADPAIAATESAETHDEPAQESKLESKENNNAQDRHESKQDSSLDTSTREAMSRGQLSEALLGLTSFAMPGDEDDLLPEWMLCSDRVALFVLAHLERLASGVSQTLSAAGMESDVAKSNSDALGADASSSAAPCPIYAPGFIAAWNRSSVESDDSAAANNSDSCEQTDAGSIFTSGSRPSYNEVALVAAAALQEGFREFYPSPDSRLGLLRYMLASSARARAEGESNNRVLDVLMSNLARDDAMQPLVAGMAASDFDVLTLLQDLLGNTHRPSHLQLLLAFQSHAFAVWSEPEFLQLRGVLTQFSDQVFRLAAADTNAAHRTHSFLTTVLPRTLSLLIVTPALNSEERLQLLPSVRALFARATEAEAVGDLALTSSQNSRLIARFCGRLLCQDLQTGLPELLRLAREIGHARGDLVAELTFYIPYASSWCGAPIVCGNPQLVGPARTEVSRSSLVKNECGIVRLEDAVEALATLVALDPSNSAQVALVSLLSANQARITAEQLETLLDAVLARYDNFVKDRGAKLEPPSTSSSTEKAMDTSAVRDPDQEQLWRTLLAIATTSATNENLCASETFRSRLIKWVETELQMLIGDLQAHTNTEEKMQKVLQGAAFVSSQLHGKHVPDTFPENAAQGGSEDDDLDNAVDKVLRGAFSDQATSASSAVETVSHVPPDPIASKSFAVSFWLRGTGKGQSPLVESFQPNEVRTVFARCQRRDNEDDGPMQSQHSLLQDSCGCKEHGVAAQPIVVLRRVEGAKGEKDHLVLEAFVSTILLHDAKRSTLLEFVSLKLDDCALDAWTHVCLSVDMAARTFTLRLNGNDAFAESKLRGQVLRKTSSSAAIRYGGWKGSADFNKAESEHCSSHQGCNLCVMSRLLGRGAPVTISDPLWHIQSLETAQTQAIADLGRAEAREARVARAELHASRLLQSLHVGTIPFDVKLAPMLHTLFASSRWLVVQQRVLMVLESVKDWDTLAVIFARCIQRRGESNFCWACQESCAAQPLALRQLAGYEPSARKEHFQDMVLAARERLLREIGEHSPAGTDGSFLCSACSNMNGRVDWTRALAHQATLHASLLHAARVAQKCSPEVAAQFGGLDAPAILDMYRSSLSGVPRENAVVLLQQSVENDDCDDRSQDKESAREQVLRGVVRGVFDAGRLMRTYCLQHEEQFLPYHASLFSAASNEAVYSFFVSDEAAIAALQVARLKGLFSTLDEPLSPKSPGSPTGRMPGKHANLSLWERHGAALVRRTTHLNEQDRDALLRLDFNSLCSPNASLPAVDSFGPSAWRLDKVVNIQLDEGFQQWIPVAQVGACLENDTCIKMDMNELAGLCEANLPSSFEHPTSMSGLVRPVQALGRFCGALRALCRELAAGSTEVASLTSSKASVDVTETSIARAFAASHEDLVKEILDVAVSGNETLASKLVKLISKQEGASPDVARVMRQVSGKARVSLRLLEAASLRLHERIRTENGSLSSISARLQQQDPQSQQNLGATTCNLEQAGHSLTQGSGPLTSTEPEPRLIRLESLGGEVQLDQENMRIQGLGDFSTVRLRQSRLSKEDEEDEAAAEALNASGLISLSAGKWYYEVVLLSDQKMQIGWANREFRVDGDQGAGVGNHPSSWAFDGSRQRRMTSDEATSYGLEEPWQIGDVVGCLLDMDARRIQYTLNGHDLGIAFSDFDSLGGLFPVLSFAMGQSARIVVKDFNFAPPSGFESIVKSLGSMPPRRAALRISSFQEDLDEIAQDIQFIQDTLRQDAPMEASNSQAARSNTASSPGARNLNENAQGAGAVQLSQSPNMDERRQRIIDALLATGLPMEWCRRAVDHVARDAQENGSSFDENAAISWVMDRMMQEDGQESLIRSMVLEGSGLGAVDGHRAHQESDDELAGAQDDAQLLAYEDALSGDVFGLETQTVDSPGSGGLPLWERVGTASYDEPTGAQARRRAISEGWTESPSAGFGSNNTMGSTPGDLTLSINVLGGIPPGSGVSGAGGKAVRFDRGELSVPALLQFVERARTEDLEACAIAVDSALAIEYARGVMVGLLGCGTPQVLRLASMDVWMKFFRLSLFRGITLFDSFQIKSTPVPHMGTSSYAVVRKALLTHTRDVEEQALGSEALKDLQRATKSAYASVAWGAVRGTKRYTLMSIICSDANYHPSLEHALGTATNGFRGAPHLMLSDEEALTQPSVELAVYLLSSLLDARARVQDLDPESSHLVSAETLSELVACLFCKNAALKDAIVRLCAKILGRVHHDVERGAASASWARDMLACVPTDALQRVFTKRLQKEEPFLDGTPHSAYVHGLLQLLVAVDSLDMLLRQHDGSAMKEHDTESSNGTDEDMLSSRGIKLELGHVTEDSILLTWATARSVFSNDSDGGFDSAGDHGGEEDVSSMPSSGAGIPLRRSGHNADTGSLRSTTVSVNEYGRDDEDEDDDRISTFGSFQASEVEQARSNSLHGGNAQSSERHLVAQSGEHVASGIAFRPDTVRVIEYAVGLKTNEWRVLAELPVVTQSYIMESAQPDTTYRFRMRLRSPDDDSEPEPKSPGSSAKSSRVGPVLQVDTLLQPVIMLSPEYRGPNLVLSGLNRTVKNTVNKKWNAVRCNVGFSRGLHTWDVHIDHCVSKNIFVGVCTKEASMDNYVGADSYGWAYLSNRAVWHNKSKLKSYGEVFREGDIIRVTLDCDARTLAFARNGADYGIAVEGLPSDVYYPAVSLYNEKDAVTMRFKSSETPLGVGALSLTGGEGTATATRFIRHAIDLEALLNVILAKKHVADLSERGTDGIDDGAKPGIPEGLREVAPPGHDIEDLLEAEWNDDQDRYLCDVLRAIGVFREHELSAMALDRVSLQELVACENGSSHTEEELKARACILLLLHEMLVECFALVEDFGHEPETSYENANSTQQSFKTFGPGAVFRTLQARGCSLFH</sequence>
<dbReference type="InterPro" id="IPR001870">
    <property type="entry name" value="B30.2/SPRY"/>
</dbReference>
<dbReference type="CDD" id="cd11709">
    <property type="entry name" value="SPRY"/>
    <property type="match status" value="2"/>
</dbReference>
<name>A0A2R5GCL7_9STRA</name>
<feature type="compositionally biased region" description="Polar residues" evidence="3">
    <location>
        <begin position="3260"/>
        <end position="3273"/>
    </location>
</feature>
<dbReference type="PROSITE" id="PS50012">
    <property type="entry name" value="RCC1_3"/>
    <property type="match status" value="7"/>
</dbReference>
<dbReference type="InterPro" id="IPR003877">
    <property type="entry name" value="SPRY_dom"/>
</dbReference>
<dbReference type="InParanoid" id="A0A2R5GCL7"/>
<reference evidence="5 6" key="1">
    <citation type="submission" date="2017-12" db="EMBL/GenBank/DDBJ databases">
        <title>Sequencing, de novo assembly and annotation of complete genome of a new Thraustochytrid species, strain FCC1311.</title>
        <authorList>
            <person name="Sedici K."/>
            <person name="Godart F."/>
            <person name="Aiese Cigliano R."/>
            <person name="Sanseverino W."/>
            <person name="Barakat M."/>
            <person name="Ortet P."/>
            <person name="Marechal E."/>
            <person name="Cagnac O."/>
            <person name="Amato A."/>
        </authorList>
    </citation>
    <scope>NUCLEOTIDE SEQUENCE [LARGE SCALE GENOMIC DNA]</scope>
</reference>
<feature type="region of interest" description="Disordered" evidence="3">
    <location>
        <begin position="1383"/>
        <end position="1405"/>
    </location>
</feature>
<feature type="repeat" description="RCC1" evidence="2">
    <location>
        <begin position="595"/>
        <end position="670"/>
    </location>
</feature>
<evidence type="ECO:0000256" key="3">
    <source>
        <dbReference type="SAM" id="MobiDB-lite"/>
    </source>
</evidence>
<dbReference type="OrthoDB" id="195558at2759"/>
<evidence type="ECO:0000259" key="4">
    <source>
        <dbReference type="PROSITE" id="PS50188"/>
    </source>
</evidence>
<evidence type="ECO:0000313" key="5">
    <source>
        <dbReference type="EMBL" id="GBG28712.1"/>
    </source>
</evidence>
<evidence type="ECO:0000256" key="2">
    <source>
        <dbReference type="PROSITE-ProRule" id="PRU00235"/>
    </source>
</evidence>
<feature type="repeat" description="RCC1" evidence="2">
    <location>
        <begin position="731"/>
        <end position="784"/>
    </location>
</feature>
<protein>
    <submittedName>
        <fullName evidence="5">F-box/SPRY domain-containing protein 1</fullName>
    </submittedName>
</protein>
<dbReference type="InterPro" id="IPR043136">
    <property type="entry name" value="B30.2/SPRY_sf"/>
</dbReference>
<dbReference type="Pfam" id="PF00622">
    <property type="entry name" value="SPRY"/>
    <property type="match status" value="2"/>
</dbReference>
<organism evidence="5 6">
    <name type="scientific">Hondaea fermentalgiana</name>
    <dbReference type="NCBI Taxonomy" id="2315210"/>
    <lineage>
        <taxon>Eukaryota</taxon>
        <taxon>Sar</taxon>
        <taxon>Stramenopiles</taxon>
        <taxon>Bigyra</taxon>
        <taxon>Labyrinthulomycetes</taxon>
        <taxon>Thraustochytrida</taxon>
        <taxon>Thraustochytriidae</taxon>
        <taxon>Hondaea</taxon>
    </lineage>
</organism>
<dbReference type="Gene3D" id="2.130.10.30">
    <property type="entry name" value="Regulator of chromosome condensation 1/beta-lactamase-inhibitor protein II"/>
    <property type="match status" value="3"/>
</dbReference>
<dbReference type="SUPFAM" id="SSF49899">
    <property type="entry name" value="Concanavalin A-like lectins/glucanases"/>
    <property type="match status" value="2"/>
</dbReference>
<evidence type="ECO:0000313" key="6">
    <source>
        <dbReference type="Proteomes" id="UP000241890"/>
    </source>
</evidence>
<feature type="domain" description="B30.2/SPRY" evidence="4">
    <location>
        <begin position="3398"/>
        <end position="3579"/>
    </location>
</feature>
<feature type="repeat" description="RCC1" evidence="2">
    <location>
        <begin position="671"/>
        <end position="730"/>
    </location>
</feature>
<dbReference type="PROSITE" id="PS50188">
    <property type="entry name" value="B302_SPRY"/>
    <property type="match status" value="2"/>
</dbReference>
<feature type="region of interest" description="Disordered" evidence="3">
    <location>
        <begin position="3383"/>
        <end position="3406"/>
    </location>
</feature>
<dbReference type="SMART" id="SM00449">
    <property type="entry name" value="SPRY"/>
    <property type="match status" value="2"/>
</dbReference>
<gene>
    <name evidence="5" type="ORF">FCC1311_049332</name>
</gene>
<dbReference type="Pfam" id="PF25390">
    <property type="entry name" value="WD40_RLD"/>
    <property type="match status" value="1"/>
</dbReference>
<feature type="domain" description="B30.2/SPRY" evidence="4">
    <location>
        <begin position="2365"/>
        <end position="2564"/>
    </location>
</feature>
<feature type="repeat" description="RCC1" evidence="2">
    <location>
        <begin position="785"/>
        <end position="838"/>
    </location>
</feature>
<feature type="region of interest" description="Disordered" evidence="3">
    <location>
        <begin position="3225"/>
        <end position="3288"/>
    </location>
</feature>
<feature type="region of interest" description="Disordered" evidence="3">
    <location>
        <begin position="793"/>
        <end position="812"/>
    </location>
</feature>
<dbReference type="InterPro" id="IPR013320">
    <property type="entry name" value="ConA-like_dom_sf"/>
</dbReference>
<dbReference type="Proteomes" id="UP000241890">
    <property type="component" value="Unassembled WGS sequence"/>
</dbReference>
<feature type="region of interest" description="Disordered" evidence="3">
    <location>
        <begin position="307"/>
        <end position="329"/>
    </location>
</feature>
<dbReference type="SUPFAM" id="SSF50985">
    <property type="entry name" value="RCC1/BLIP-II"/>
    <property type="match status" value="2"/>
</dbReference>
<accession>A0A2R5GCL7</accession>
<dbReference type="PRINTS" id="PR00633">
    <property type="entry name" value="RCCNDNSATION"/>
</dbReference>
<evidence type="ECO:0000256" key="1">
    <source>
        <dbReference type="ARBA" id="ARBA00022737"/>
    </source>
</evidence>